<comment type="caution">
    <text evidence="14">The sequence shown here is derived from an EMBL/GenBank/DDBJ whole genome shotgun (WGS) entry which is preliminary data.</text>
</comment>
<dbReference type="eggNOG" id="arCOG02329">
    <property type="taxonomic scope" value="Archaea"/>
</dbReference>
<keyword evidence="4" id="KW-0808">Transferase</keyword>
<keyword evidence="6" id="KW-0902">Two-component regulatory system</keyword>
<dbReference type="SUPFAM" id="SSF55874">
    <property type="entry name" value="ATPase domain of HSP90 chaperone/DNA topoisomerase II/histidine kinase"/>
    <property type="match status" value="1"/>
</dbReference>
<dbReference type="Gene3D" id="3.30.565.10">
    <property type="entry name" value="Histidine kinase-like ATPase, C-terminal domain"/>
    <property type="match status" value="1"/>
</dbReference>
<feature type="domain" description="PAS" evidence="12">
    <location>
        <begin position="179"/>
        <end position="249"/>
    </location>
</feature>
<dbReference type="Pfam" id="PF02518">
    <property type="entry name" value="HATPase_c"/>
    <property type="match status" value="1"/>
</dbReference>
<dbReference type="CDD" id="cd00130">
    <property type="entry name" value="PAS"/>
    <property type="match status" value="1"/>
</dbReference>
<dbReference type="InterPro" id="IPR013767">
    <property type="entry name" value="PAS_fold"/>
</dbReference>
<dbReference type="SMART" id="SM00065">
    <property type="entry name" value="GAF"/>
    <property type="match status" value="1"/>
</dbReference>
<evidence type="ECO:0000256" key="6">
    <source>
        <dbReference type="ARBA" id="ARBA00023012"/>
    </source>
</evidence>
<dbReference type="Gene3D" id="3.30.450.20">
    <property type="entry name" value="PAS domain"/>
    <property type="match status" value="1"/>
</dbReference>
<dbReference type="InterPro" id="IPR029016">
    <property type="entry name" value="GAF-like_dom_sf"/>
</dbReference>
<dbReference type="InterPro" id="IPR000700">
    <property type="entry name" value="PAS-assoc_C"/>
</dbReference>
<protein>
    <recommendedName>
        <fullName evidence="2">histidine kinase</fullName>
        <ecNumber evidence="2">2.7.13.3</ecNumber>
    </recommendedName>
</protein>
<dbReference type="InterPro" id="IPR003661">
    <property type="entry name" value="HisK_dim/P_dom"/>
</dbReference>
<feature type="region of interest" description="Disordered" evidence="9">
    <location>
        <begin position="621"/>
        <end position="698"/>
    </location>
</feature>
<dbReference type="InterPro" id="IPR050736">
    <property type="entry name" value="Sensor_HK_Regulatory"/>
</dbReference>
<dbReference type="Pfam" id="PF00989">
    <property type="entry name" value="PAS"/>
    <property type="match status" value="1"/>
</dbReference>
<dbReference type="PANTHER" id="PTHR43711:SF1">
    <property type="entry name" value="HISTIDINE KINASE 1"/>
    <property type="match status" value="1"/>
</dbReference>
<dbReference type="EMBL" id="AOIS01000028">
    <property type="protein sequence ID" value="ELZ19791.1"/>
    <property type="molecule type" value="Genomic_DNA"/>
</dbReference>
<dbReference type="SMART" id="SM00388">
    <property type="entry name" value="HisKA"/>
    <property type="match status" value="1"/>
</dbReference>
<keyword evidence="5 14" id="KW-0418">Kinase</keyword>
<dbReference type="SMART" id="SM00086">
    <property type="entry name" value="PAC"/>
    <property type="match status" value="1"/>
</dbReference>
<dbReference type="InterPro" id="IPR003018">
    <property type="entry name" value="GAF"/>
</dbReference>
<dbReference type="SUPFAM" id="SSF55785">
    <property type="entry name" value="PYP-like sensor domain (PAS domain)"/>
    <property type="match status" value="1"/>
</dbReference>
<dbReference type="eggNOG" id="arCOG02333">
    <property type="taxonomic scope" value="Archaea"/>
</dbReference>
<evidence type="ECO:0000259" key="12">
    <source>
        <dbReference type="PROSITE" id="PS50112"/>
    </source>
</evidence>
<dbReference type="AlphaFoldDB" id="M0C940"/>
<evidence type="ECO:0000256" key="8">
    <source>
        <dbReference type="SAM" id="Coils"/>
    </source>
</evidence>
<dbReference type="PANTHER" id="PTHR43711">
    <property type="entry name" value="TWO-COMPONENT HISTIDINE KINASE"/>
    <property type="match status" value="1"/>
</dbReference>
<dbReference type="InterPro" id="IPR001789">
    <property type="entry name" value="Sig_transdc_resp-reg_receiver"/>
</dbReference>
<dbReference type="CDD" id="cd00075">
    <property type="entry name" value="HATPase"/>
    <property type="match status" value="1"/>
</dbReference>
<dbReference type="Pfam" id="PF00512">
    <property type="entry name" value="HisKA"/>
    <property type="match status" value="1"/>
</dbReference>
<dbReference type="SUPFAM" id="SSF47384">
    <property type="entry name" value="Homodimeric domain of signal transducing histidine kinase"/>
    <property type="match status" value="1"/>
</dbReference>
<keyword evidence="3" id="KW-0597">Phosphoprotein</keyword>
<dbReference type="Proteomes" id="UP000011657">
    <property type="component" value="Unassembled WGS sequence"/>
</dbReference>
<feature type="compositionally biased region" description="Polar residues" evidence="9">
    <location>
        <begin position="656"/>
        <end position="666"/>
    </location>
</feature>
<dbReference type="NCBIfam" id="TIGR00229">
    <property type="entry name" value="sensory_box"/>
    <property type="match status" value="1"/>
</dbReference>
<dbReference type="GO" id="GO:0006355">
    <property type="term" value="P:regulation of DNA-templated transcription"/>
    <property type="evidence" value="ECO:0007669"/>
    <property type="project" value="InterPro"/>
</dbReference>
<evidence type="ECO:0000259" key="13">
    <source>
        <dbReference type="PROSITE" id="PS50113"/>
    </source>
</evidence>
<feature type="domain" description="PAC" evidence="13">
    <location>
        <begin position="254"/>
        <end position="305"/>
    </location>
</feature>
<name>M0C940_9EURY</name>
<dbReference type="SUPFAM" id="SSF55781">
    <property type="entry name" value="GAF domain-like"/>
    <property type="match status" value="1"/>
</dbReference>
<dbReference type="GO" id="GO:0000155">
    <property type="term" value="F:phosphorelay sensor kinase activity"/>
    <property type="evidence" value="ECO:0007669"/>
    <property type="project" value="InterPro"/>
</dbReference>
<dbReference type="PROSITE" id="PS50110">
    <property type="entry name" value="RESPONSE_REGULATORY"/>
    <property type="match status" value="1"/>
</dbReference>
<feature type="domain" description="Response regulatory" evidence="11">
    <location>
        <begin position="24"/>
        <end position="147"/>
    </location>
</feature>
<keyword evidence="15" id="KW-1185">Reference proteome</keyword>
<dbReference type="eggNOG" id="arCOG02389">
    <property type="taxonomic scope" value="Archaea"/>
</dbReference>
<dbReference type="Gene3D" id="3.40.50.2300">
    <property type="match status" value="1"/>
</dbReference>
<evidence type="ECO:0000256" key="4">
    <source>
        <dbReference type="ARBA" id="ARBA00022679"/>
    </source>
</evidence>
<dbReference type="CDD" id="cd00082">
    <property type="entry name" value="HisKA"/>
    <property type="match status" value="1"/>
</dbReference>
<dbReference type="PROSITE" id="PS50109">
    <property type="entry name" value="HIS_KIN"/>
    <property type="match status" value="1"/>
</dbReference>
<feature type="region of interest" description="Disordered" evidence="9">
    <location>
        <begin position="352"/>
        <end position="376"/>
    </location>
</feature>
<dbReference type="Pfam" id="PF13185">
    <property type="entry name" value="GAF_2"/>
    <property type="match status" value="1"/>
</dbReference>
<evidence type="ECO:0000313" key="14">
    <source>
        <dbReference type="EMBL" id="ELZ19791.1"/>
    </source>
</evidence>
<dbReference type="Gene3D" id="1.10.287.130">
    <property type="match status" value="1"/>
</dbReference>
<dbReference type="PATRIC" id="fig|1227488.3.peg.1460"/>
<evidence type="ECO:0000256" key="5">
    <source>
        <dbReference type="ARBA" id="ARBA00022777"/>
    </source>
</evidence>
<dbReference type="STRING" id="1227488.C477_07428"/>
<dbReference type="PROSITE" id="PS50113">
    <property type="entry name" value="PAC"/>
    <property type="match status" value="1"/>
</dbReference>
<reference evidence="14 15" key="1">
    <citation type="journal article" date="2014" name="PLoS Genet.">
        <title>Phylogenetically driven sequencing of extremely halophilic archaea reveals strategies for static and dynamic osmo-response.</title>
        <authorList>
            <person name="Becker E.A."/>
            <person name="Seitzer P.M."/>
            <person name="Tritt A."/>
            <person name="Larsen D."/>
            <person name="Krusor M."/>
            <person name="Yao A.I."/>
            <person name="Wu D."/>
            <person name="Madern D."/>
            <person name="Eisen J.A."/>
            <person name="Darling A.E."/>
            <person name="Facciotti M.T."/>
        </authorList>
    </citation>
    <scope>NUCLEOTIDE SEQUENCE [LARGE SCALE GENOMIC DNA]</scope>
    <source>
        <strain evidence="14 15">JCM 13891</strain>
    </source>
</reference>
<comment type="catalytic activity">
    <reaction evidence="1">
        <text>ATP + protein L-histidine = ADP + protein N-phospho-L-histidine.</text>
        <dbReference type="EC" id="2.7.13.3"/>
    </reaction>
</comment>
<dbReference type="InterPro" id="IPR011006">
    <property type="entry name" value="CheY-like_superfamily"/>
</dbReference>
<dbReference type="SMART" id="SM00387">
    <property type="entry name" value="HATPase_c"/>
    <property type="match status" value="1"/>
</dbReference>
<dbReference type="SMART" id="SM00448">
    <property type="entry name" value="REC"/>
    <property type="match status" value="1"/>
</dbReference>
<evidence type="ECO:0000256" key="2">
    <source>
        <dbReference type="ARBA" id="ARBA00012438"/>
    </source>
</evidence>
<dbReference type="InterPro" id="IPR000014">
    <property type="entry name" value="PAS"/>
</dbReference>
<dbReference type="PRINTS" id="PR00344">
    <property type="entry name" value="BCTRLSENSOR"/>
</dbReference>
<evidence type="ECO:0000256" key="1">
    <source>
        <dbReference type="ARBA" id="ARBA00000085"/>
    </source>
</evidence>
<evidence type="ECO:0000256" key="3">
    <source>
        <dbReference type="ARBA" id="ARBA00022553"/>
    </source>
</evidence>
<feature type="compositionally biased region" description="Basic and acidic residues" evidence="9">
    <location>
        <begin position="159"/>
        <end position="174"/>
    </location>
</feature>
<dbReference type="InterPro" id="IPR036097">
    <property type="entry name" value="HisK_dim/P_sf"/>
</dbReference>
<evidence type="ECO:0000256" key="7">
    <source>
        <dbReference type="PROSITE-ProRule" id="PRU00169"/>
    </source>
</evidence>
<organism evidence="14 15">
    <name type="scientific">Haloterrigena salina JCM 13891</name>
    <dbReference type="NCBI Taxonomy" id="1227488"/>
    <lineage>
        <taxon>Archaea</taxon>
        <taxon>Methanobacteriati</taxon>
        <taxon>Methanobacteriota</taxon>
        <taxon>Stenosarchaea group</taxon>
        <taxon>Halobacteria</taxon>
        <taxon>Halobacteriales</taxon>
        <taxon>Natrialbaceae</taxon>
        <taxon>Haloterrigena</taxon>
    </lineage>
</organism>
<dbReference type="PROSITE" id="PS50112">
    <property type="entry name" value="PAS"/>
    <property type="match status" value="1"/>
</dbReference>
<accession>M0C940</accession>
<feature type="domain" description="Histidine kinase" evidence="10">
    <location>
        <begin position="506"/>
        <end position="776"/>
    </location>
</feature>
<dbReference type="EC" id="2.7.13.3" evidence="2"/>
<keyword evidence="8" id="KW-0175">Coiled coil</keyword>
<feature type="coiled-coil region" evidence="8">
    <location>
        <begin position="463"/>
        <end position="506"/>
    </location>
</feature>
<feature type="compositionally biased region" description="Basic and acidic residues" evidence="9">
    <location>
        <begin position="630"/>
        <end position="639"/>
    </location>
</feature>
<dbReference type="InterPro" id="IPR005467">
    <property type="entry name" value="His_kinase_dom"/>
</dbReference>
<dbReference type="InterPro" id="IPR003594">
    <property type="entry name" value="HATPase_dom"/>
</dbReference>
<gene>
    <name evidence="14" type="ORF">C477_07428</name>
</gene>
<dbReference type="InterPro" id="IPR001610">
    <property type="entry name" value="PAC"/>
</dbReference>
<evidence type="ECO:0000313" key="15">
    <source>
        <dbReference type="Proteomes" id="UP000011657"/>
    </source>
</evidence>
<dbReference type="InterPro" id="IPR004358">
    <property type="entry name" value="Sig_transdc_His_kin-like_C"/>
</dbReference>
<comment type="caution">
    <text evidence="7">Lacks conserved residue(s) required for the propagation of feature annotation.</text>
</comment>
<dbReference type="SUPFAM" id="SSF52172">
    <property type="entry name" value="CheY-like"/>
    <property type="match status" value="1"/>
</dbReference>
<dbReference type="Gene3D" id="3.30.450.40">
    <property type="match status" value="1"/>
</dbReference>
<dbReference type="InterPro" id="IPR036890">
    <property type="entry name" value="HATPase_C_sf"/>
</dbReference>
<feature type="region of interest" description="Disordered" evidence="9">
    <location>
        <begin position="146"/>
        <end position="174"/>
    </location>
</feature>
<dbReference type="SMART" id="SM00091">
    <property type="entry name" value="PAS"/>
    <property type="match status" value="1"/>
</dbReference>
<sequence length="776" mass="83579">MAPLLFGRNEMVDAGRTRSMLSKAVLYVDPDETARRRLSRDLAAGAADAAIELEEVATAGALRDALADGSSAYACVVTEYRLDDPETDALALYDSLRADGLATAPFLLYTADGSETLASEAITAGFSGYVPKGRTDSVERLREQLQTVGGPDANRAGRARTDQRAAPRDPNRECERERDLERYRTVVETVGDSMYVLDESDRIEMANEAMADAFETTRDELLGRPVDDFVADEDAGRIRSTLEAVRAIDGRTWKTVDLTVEVADGTTRDAEVNVAPLVDDGTLTGSVGVIRDVSERTKRERRIRRLHDGTRRLMAATETDEIARIVTEIAADALDLDLNSVHLYEPNVLTRSAARAPGESEPAVGDGSPDATDEEQGGLVPVAMSDRVLELFDGIPSNIEPGGGIAWDAYEAGEAIVHGDVRQAPNVRNPETPIRSEAHVPLGDHGVFIVSSLETNDFDPEALTLARILAANAEAALDRAEREGELAEHGRELERQNERLEAFASTVSHDLRNPLTLATGHLELLAGRIDGDDEIDRHVQELEWALTRMDELVENVLTLARSGRRLTETEPVDLAAVVERADRTVEGDLEVVCDGSLPTVDGDEERLRVLFENVFRNTVEHGSTSPVSHARQDDGRHTASSEPSVADAPEDAVEHGSTSPPSQTQEDAVEHGSASPGSQGTQEDLDEETTNRGERVGGTVTVTVESTLEGFAIADDGPGIPPGERDHVLEWGYSTDAEGTGFGLAIVAEVVEAHGWSVAVEESDAGGLRLAVSIPS</sequence>
<proteinExistence type="predicted"/>
<evidence type="ECO:0000259" key="11">
    <source>
        <dbReference type="PROSITE" id="PS50110"/>
    </source>
</evidence>
<dbReference type="InterPro" id="IPR035965">
    <property type="entry name" value="PAS-like_dom_sf"/>
</dbReference>
<evidence type="ECO:0000259" key="10">
    <source>
        <dbReference type="PROSITE" id="PS50109"/>
    </source>
</evidence>
<evidence type="ECO:0000256" key="9">
    <source>
        <dbReference type="SAM" id="MobiDB-lite"/>
    </source>
</evidence>